<sequence length="98" mass="10898">MEHFSNRRLDRRIPLGVPARIRLEDGSEIEARCLDLSIRGLTLESEFVPAKGEILEVFVDAPGAIDAAPLHVRLEVKRSLDLGDSRYEFGGEIVEVLG</sequence>
<organism evidence="2 3">
    <name type="scientific">Azoarcus taiwanensis</name>
    <dbReference type="NCBI Taxonomy" id="666964"/>
    <lineage>
        <taxon>Bacteria</taxon>
        <taxon>Pseudomonadati</taxon>
        <taxon>Pseudomonadota</taxon>
        <taxon>Betaproteobacteria</taxon>
        <taxon>Rhodocyclales</taxon>
        <taxon>Zoogloeaceae</taxon>
        <taxon>Azoarcus</taxon>
    </lineage>
</organism>
<dbReference type="GO" id="GO:0035438">
    <property type="term" value="F:cyclic-di-GMP binding"/>
    <property type="evidence" value="ECO:0007669"/>
    <property type="project" value="InterPro"/>
</dbReference>
<dbReference type="SUPFAM" id="SSF141371">
    <property type="entry name" value="PilZ domain-like"/>
    <property type="match status" value="1"/>
</dbReference>
<evidence type="ECO:0000313" key="2">
    <source>
        <dbReference type="EMBL" id="NMG02558.1"/>
    </source>
</evidence>
<evidence type="ECO:0000313" key="3">
    <source>
        <dbReference type="Proteomes" id="UP000599523"/>
    </source>
</evidence>
<dbReference type="RefSeq" id="WP_168987343.1">
    <property type="nucleotide sequence ID" value="NZ_CAWPHM010000188.1"/>
</dbReference>
<feature type="domain" description="PilZ" evidence="1">
    <location>
        <begin position="6"/>
        <end position="90"/>
    </location>
</feature>
<comment type="caution">
    <text evidence="2">The sequence shown here is derived from an EMBL/GenBank/DDBJ whole genome shotgun (WGS) entry which is preliminary data.</text>
</comment>
<proteinExistence type="predicted"/>
<dbReference type="Proteomes" id="UP000599523">
    <property type="component" value="Unassembled WGS sequence"/>
</dbReference>
<keyword evidence="3" id="KW-1185">Reference proteome</keyword>
<protein>
    <submittedName>
        <fullName evidence="2">PilZ domain-containing protein</fullName>
    </submittedName>
</protein>
<name>A0A972JA05_9RHOO</name>
<dbReference type="Gene3D" id="2.40.10.220">
    <property type="entry name" value="predicted glycosyltransferase like domains"/>
    <property type="match status" value="1"/>
</dbReference>
<reference evidence="2" key="1">
    <citation type="submission" date="2019-12" db="EMBL/GenBank/DDBJ databases">
        <title>Comparative genomics gives insights into the taxonomy of the Azoarcus-Aromatoleum group and reveals separate origins of nif in the plant-associated Azoarcus and non-plant-associated Aromatoleum sub-groups.</title>
        <authorList>
            <person name="Lafos M."/>
            <person name="Maluk M."/>
            <person name="Batista M."/>
            <person name="Junghare M."/>
            <person name="Carmona M."/>
            <person name="Faoro H."/>
            <person name="Cruz L.M."/>
            <person name="Battistoni F."/>
            <person name="De Souza E."/>
            <person name="Pedrosa F."/>
            <person name="Chen W.-M."/>
            <person name="Poole P.S."/>
            <person name="Dixon R.A."/>
            <person name="James E.K."/>
        </authorList>
    </citation>
    <scope>NUCLEOTIDE SEQUENCE</scope>
    <source>
        <strain evidence="2">NSC3</strain>
    </source>
</reference>
<gene>
    <name evidence="2" type="ORF">GPA21_06195</name>
</gene>
<dbReference type="EMBL" id="WTVM01000026">
    <property type="protein sequence ID" value="NMG02558.1"/>
    <property type="molecule type" value="Genomic_DNA"/>
</dbReference>
<evidence type="ECO:0000259" key="1">
    <source>
        <dbReference type="Pfam" id="PF07238"/>
    </source>
</evidence>
<dbReference type="AlphaFoldDB" id="A0A972JA05"/>
<dbReference type="InterPro" id="IPR009875">
    <property type="entry name" value="PilZ_domain"/>
</dbReference>
<dbReference type="Pfam" id="PF07238">
    <property type="entry name" value="PilZ"/>
    <property type="match status" value="1"/>
</dbReference>
<accession>A0A972JA05</accession>